<feature type="domain" description="Reverse transcriptase" evidence="1">
    <location>
        <begin position="1"/>
        <end position="227"/>
    </location>
</feature>
<dbReference type="PROSITE" id="PS50878">
    <property type="entry name" value="RT_POL"/>
    <property type="match status" value="1"/>
</dbReference>
<evidence type="ECO:0000313" key="2">
    <source>
        <dbReference type="Proteomes" id="UP000050795"/>
    </source>
</evidence>
<dbReference type="WBParaSite" id="TREG1_65930.1">
    <property type="protein sequence ID" value="TREG1_65930.1"/>
    <property type="gene ID" value="TREG1_65930"/>
</dbReference>
<dbReference type="Pfam" id="PF00078">
    <property type="entry name" value="RVT_1"/>
    <property type="match status" value="1"/>
</dbReference>
<name>A0AA85K0U4_TRIRE</name>
<sequence>MSNSTYHGVAKWLGELLQPLHKMVVNHSVKDVFEFIANVDDINVNGKQMLSLDVASLFTNVPLMETVEFICQQILEKQIDIGIPVSSLKELLLRCTMNVHFIFNNLYYRQIDGIAMGSPLGPILADFFLAKIENGPLKKVIEKADSYFRYVDDTFIILDVKADKNEMLKKFNDAHPSLIFTCEEEYDGGLHFLDVQLSRREDGSLKRDVYRKPTSVGQYTHFLSYVPIRYKINLVRCLTNRARRICTDDSLENELGYIQNTLVQMGYPSRFVRRHMNAKYNKEKPITVKKKQLFIKLQFNGDVASEVLHQRLSRAIKRTYTAATLCLSFSSRPILIAQVKDKLPSCATSMCIYKFSCSCGESYIGRTTRQLNKRINEHLPSWFGKGQIKSIRSSILAHLIDSGHQVDKNSAFKVIYRIPSSLSNGIRTRLLHLAEAMGIRENNPSLCIQKKFVLPLSLPWPR</sequence>
<organism evidence="2 3">
    <name type="scientific">Trichobilharzia regenti</name>
    <name type="common">Nasal bird schistosome</name>
    <dbReference type="NCBI Taxonomy" id="157069"/>
    <lineage>
        <taxon>Eukaryota</taxon>
        <taxon>Metazoa</taxon>
        <taxon>Spiralia</taxon>
        <taxon>Lophotrochozoa</taxon>
        <taxon>Platyhelminthes</taxon>
        <taxon>Trematoda</taxon>
        <taxon>Digenea</taxon>
        <taxon>Strigeidida</taxon>
        <taxon>Schistosomatoidea</taxon>
        <taxon>Schistosomatidae</taxon>
        <taxon>Trichobilharzia</taxon>
    </lineage>
</organism>
<dbReference type="InterPro" id="IPR058912">
    <property type="entry name" value="HTH_animal"/>
</dbReference>
<dbReference type="PANTHER" id="PTHR21301:SF10">
    <property type="entry name" value="REVERSE TRANSCRIPTASE DOMAIN-CONTAINING PROTEIN"/>
    <property type="match status" value="1"/>
</dbReference>
<dbReference type="AlphaFoldDB" id="A0AA85K0U4"/>
<proteinExistence type="predicted"/>
<dbReference type="PANTHER" id="PTHR21301">
    <property type="entry name" value="REVERSE TRANSCRIPTASE"/>
    <property type="match status" value="1"/>
</dbReference>
<evidence type="ECO:0000313" key="3">
    <source>
        <dbReference type="WBParaSite" id="TREG1_65930.1"/>
    </source>
</evidence>
<dbReference type="Proteomes" id="UP000050795">
    <property type="component" value="Unassembled WGS sequence"/>
</dbReference>
<dbReference type="InterPro" id="IPR000477">
    <property type="entry name" value="RT_dom"/>
</dbReference>
<accession>A0AA85K0U4</accession>
<keyword evidence="2" id="KW-1185">Reference proteome</keyword>
<protein>
    <recommendedName>
        <fullName evidence="1">Reverse transcriptase domain-containing protein</fullName>
    </recommendedName>
</protein>
<dbReference type="Pfam" id="PF26215">
    <property type="entry name" value="HTH_animal"/>
    <property type="match status" value="1"/>
</dbReference>
<reference evidence="2" key="1">
    <citation type="submission" date="2022-06" db="EMBL/GenBank/DDBJ databases">
        <authorList>
            <person name="Berger JAMES D."/>
            <person name="Berger JAMES D."/>
        </authorList>
    </citation>
    <scope>NUCLEOTIDE SEQUENCE [LARGE SCALE GENOMIC DNA]</scope>
</reference>
<evidence type="ECO:0000259" key="1">
    <source>
        <dbReference type="PROSITE" id="PS50878"/>
    </source>
</evidence>
<reference evidence="3" key="2">
    <citation type="submission" date="2023-11" db="UniProtKB">
        <authorList>
            <consortium name="WormBaseParasite"/>
        </authorList>
    </citation>
    <scope>IDENTIFICATION</scope>
</reference>